<gene>
    <name evidence="2" type="ORF">PAC_05455</name>
</gene>
<evidence type="ECO:0000313" key="2">
    <source>
        <dbReference type="EMBL" id="CZR55567.1"/>
    </source>
</evidence>
<feature type="transmembrane region" description="Helical" evidence="1">
    <location>
        <begin position="24"/>
        <end position="46"/>
    </location>
</feature>
<accession>A0A1L7WS18</accession>
<keyword evidence="3" id="KW-1185">Reference proteome</keyword>
<sequence length="639" mass="72859">MSSEHVLPYTGIWKYYNEPSSYHLIWTLSAAPALAVLAFFSALLAYTQTRWWILSRYLLIRSLHRFHLDDPEDSFSLWNLSQLQAIQSLIGKGGRLGTMITVSPWLGICSIVNLLIFTSLGALLPFYLTGYGATPVVRARGDTGRDTFKDDFFTSGDFTYVYFKHCWLNSTVVDPKCGGANTLLNHRPLLSVSRDVPCPFPGNVCVPSVSPIQVEHRNLLPFDFGINLEPDYKFSHRATCAPIQTEPFIDPTRKYQGEVNSSLIWFGKDPAPPEYPDPFSGGRSWFHGRFLHTKNGPNRFSDYWSGRADFDRVGADLEAPYVLDIFPSPKSPLNMELPLHPSLERLDGQVFIALLLAEHAGYFPEINDPLYAAHGFGLQNGSRIESSQSNEYVFHFPDYEATALGCFEQFQVCVDKPRASCTEWGPDYQRQINFWDHSHNVIMSDLSYATSLNDYLRDLRPESNKLISTWSHLSTSPSDVAIDQHEQWVIQVRAWMETSLLDTRATYFQLLRFDSPTLLLFNDVDYTNIEFTGFASIISALLLLCLLSFAESIQQYCRWLKPRAKKIYIYGALFCVEKVAVISSLSKTCMRALGNYRRRFLNRFQNSKGENQSSIRLETSAWRRQQPDLLFNPSDGIEI</sequence>
<feature type="transmembrane region" description="Helical" evidence="1">
    <location>
        <begin position="531"/>
        <end position="550"/>
    </location>
</feature>
<keyword evidence="1" id="KW-0812">Transmembrane</keyword>
<evidence type="ECO:0000256" key="1">
    <source>
        <dbReference type="SAM" id="Phobius"/>
    </source>
</evidence>
<evidence type="ECO:0000313" key="3">
    <source>
        <dbReference type="Proteomes" id="UP000184330"/>
    </source>
</evidence>
<name>A0A1L7WS18_9HELO</name>
<keyword evidence="1" id="KW-0472">Membrane</keyword>
<proteinExistence type="predicted"/>
<dbReference type="EMBL" id="FJOG01000006">
    <property type="protein sequence ID" value="CZR55567.1"/>
    <property type="molecule type" value="Genomic_DNA"/>
</dbReference>
<dbReference type="OrthoDB" id="3540210at2759"/>
<dbReference type="Proteomes" id="UP000184330">
    <property type="component" value="Unassembled WGS sequence"/>
</dbReference>
<keyword evidence="1" id="KW-1133">Transmembrane helix</keyword>
<organism evidence="2 3">
    <name type="scientific">Phialocephala subalpina</name>
    <dbReference type="NCBI Taxonomy" id="576137"/>
    <lineage>
        <taxon>Eukaryota</taxon>
        <taxon>Fungi</taxon>
        <taxon>Dikarya</taxon>
        <taxon>Ascomycota</taxon>
        <taxon>Pezizomycotina</taxon>
        <taxon>Leotiomycetes</taxon>
        <taxon>Helotiales</taxon>
        <taxon>Mollisiaceae</taxon>
        <taxon>Phialocephala</taxon>
        <taxon>Phialocephala fortinii species complex</taxon>
    </lineage>
</organism>
<reference evidence="2 3" key="1">
    <citation type="submission" date="2016-03" db="EMBL/GenBank/DDBJ databases">
        <authorList>
            <person name="Ploux O."/>
        </authorList>
    </citation>
    <scope>NUCLEOTIDE SEQUENCE [LARGE SCALE GENOMIC DNA]</scope>
    <source>
        <strain evidence="2 3">UAMH 11012</strain>
    </source>
</reference>
<feature type="transmembrane region" description="Helical" evidence="1">
    <location>
        <begin position="105"/>
        <end position="128"/>
    </location>
</feature>
<dbReference type="AlphaFoldDB" id="A0A1L7WS18"/>
<protein>
    <submittedName>
        <fullName evidence="2">Uncharacterized protein</fullName>
    </submittedName>
</protein>